<sequence>MPFCVLNWEVFQIKYLGLSISFGRLLVKSYLCSKNFTLGLMVGRINLVKVVLLR</sequence>
<dbReference type="AlphaFoldDB" id="A0A8T3AEW9"/>
<accession>A0A8T3AEW9</accession>
<dbReference type="Proteomes" id="UP000829196">
    <property type="component" value="Unassembled WGS sequence"/>
</dbReference>
<organism evidence="1 2">
    <name type="scientific">Dendrobium nobile</name>
    <name type="common">Orchid</name>
    <dbReference type="NCBI Taxonomy" id="94219"/>
    <lineage>
        <taxon>Eukaryota</taxon>
        <taxon>Viridiplantae</taxon>
        <taxon>Streptophyta</taxon>
        <taxon>Embryophyta</taxon>
        <taxon>Tracheophyta</taxon>
        <taxon>Spermatophyta</taxon>
        <taxon>Magnoliopsida</taxon>
        <taxon>Liliopsida</taxon>
        <taxon>Asparagales</taxon>
        <taxon>Orchidaceae</taxon>
        <taxon>Epidendroideae</taxon>
        <taxon>Malaxideae</taxon>
        <taxon>Dendrobiinae</taxon>
        <taxon>Dendrobium</taxon>
    </lineage>
</organism>
<protein>
    <submittedName>
        <fullName evidence="1">Uncharacterized protein</fullName>
    </submittedName>
</protein>
<reference evidence="1" key="1">
    <citation type="journal article" date="2022" name="Front. Genet.">
        <title>Chromosome-Scale Assembly of the Dendrobium nobile Genome Provides Insights Into the Molecular Mechanism of the Biosynthesis of the Medicinal Active Ingredient of Dendrobium.</title>
        <authorList>
            <person name="Xu Q."/>
            <person name="Niu S.-C."/>
            <person name="Li K.-L."/>
            <person name="Zheng P.-J."/>
            <person name="Zhang X.-J."/>
            <person name="Jia Y."/>
            <person name="Liu Y."/>
            <person name="Niu Y.-X."/>
            <person name="Yu L.-H."/>
            <person name="Chen D.-F."/>
            <person name="Zhang G.-Q."/>
        </authorList>
    </citation>
    <scope>NUCLEOTIDE SEQUENCE</scope>
    <source>
        <tissue evidence="1">Leaf</tissue>
    </source>
</reference>
<dbReference type="EMBL" id="JAGYWB010000017">
    <property type="protein sequence ID" value="KAI0494698.1"/>
    <property type="molecule type" value="Genomic_DNA"/>
</dbReference>
<name>A0A8T3AEW9_DENNO</name>
<gene>
    <name evidence="1" type="ORF">KFK09_024841</name>
</gene>
<keyword evidence="2" id="KW-1185">Reference proteome</keyword>
<evidence type="ECO:0000313" key="2">
    <source>
        <dbReference type="Proteomes" id="UP000829196"/>
    </source>
</evidence>
<proteinExistence type="predicted"/>
<evidence type="ECO:0000313" key="1">
    <source>
        <dbReference type="EMBL" id="KAI0494698.1"/>
    </source>
</evidence>
<comment type="caution">
    <text evidence="1">The sequence shown here is derived from an EMBL/GenBank/DDBJ whole genome shotgun (WGS) entry which is preliminary data.</text>
</comment>